<dbReference type="InterPro" id="IPR051608">
    <property type="entry name" value="RQC_Subunit_NEMF"/>
</dbReference>
<protein>
    <submittedName>
        <fullName evidence="2">Uncharacterized protein</fullName>
    </submittedName>
</protein>
<dbReference type="GO" id="GO:0043023">
    <property type="term" value="F:ribosomal large subunit binding"/>
    <property type="evidence" value="ECO:0007669"/>
    <property type="project" value="TreeGrafter"/>
</dbReference>
<dbReference type="GO" id="GO:0000049">
    <property type="term" value="F:tRNA binding"/>
    <property type="evidence" value="ECO:0007669"/>
    <property type="project" value="TreeGrafter"/>
</dbReference>
<dbReference type="PANTHER" id="PTHR15239:SF6">
    <property type="entry name" value="RIBOSOME QUALITY CONTROL COMPLEX SUBUNIT NEMF"/>
    <property type="match status" value="1"/>
</dbReference>
<dbReference type="EMBL" id="OV725078">
    <property type="protein sequence ID" value="CAH1394030.1"/>
    <property type="molecule type" value="Genomic_DNA"/>
</dbReference>
<dbReference type="Proteomes" id="UP001152798">
    <property type="component" value="Chromosome 2"/>
</dbReference>
<evidence type="ECO:0000313" key="3">
    <source>
        <dbReference type="Proteomes" id="UP001152798"/>
    </source>
</evidence>
<feature type="region of interest" description="Disordered" evidence="1">
    <location>
        <begin position="1"/>
        <end position="30"/>
    </location>
</feature>
<dbReference type="PANTHER" id="PTHR15239">
    <property type="entry name" value="NUCLEAR EXPORT MEDIATOR FACTOR NEMF"/>
    <property type="match status" value="1"/>
</dbReference>
<dbReference type="GO" id="GO:0072344">
    <property type="term" value="P:rescue of stalled ribosome"/>
    <property type="evidence" value="ECO:0007669"/>
    <property type="project" value="TreeGrafter"/>
</dbReference>
<dbReference type="GO" id="GO:1990116">
    <property type="term" value="P:ribosome-associated ubiquitin-dependent protein catabolic process"/>
    <property type="evidence" value="ECO:0007669"/>
    <property type="project" value="TreeGrafter"/>
</dbReference>
<feature type="compositionally biased region" description="Basic and acidic residues" evidence="1">
    <location>
        <begin position="1"/>
        <end position="28"/>
    </location>
</feature>
<accession>A0A9P0ECL1</accession>
<dbReference type="AlphaFoldDB" id="A0A9P0ECL1"/>
<evidence type="ECO:0000256" key="1">
    <source>
        <dbReference type="SAM" id="MobiDB-lite"/>
    </source>
</evidence>
<organism evidence="2 3">
    <name type="scientific">Nezara viridula</name>
    <name type="common">Southern green stink bug</name>
    <name type="synonym">Cimex viridulus</name>
    <dbReference type="NCBI Taxonomy" id="85310"/>
    <lineage>
        <taxon>Eukaryota</taxon>
        <taxon>Metazoa</taxon>
        <taxon>Ecdysozoa</taxon>
        <taxon>Arthropoda</taxon>
        <taxon>Hexapoda</taxon>
        <taxon>Insecta</taxon>
        <taxon>Pterygota</taxon>
        <taxon>Neoptera</taxon>
        <taxon>Paraneoptera</taxon>
        <taxon>Hemiptera</taxon>
        <taxon>Heteroptera</taxon>
        <taxon>Panheteroptera</taxon>
        <taxon>Pentatomomorpha</taxon>
        <taxon>Pentatomoidea</taxon>
        <taxon>Pentatomidae</taxon>
        <taxon>Pentatominae</taxon>
        <taxon>Nezara</taxon>
    </lineage>
</organism>
<gene>
    <name evidence="2" type="ORF">NEZAVI_LOCUS4593</name>
</gene>
<keyword evidence="3" id="KW-1185">Reference proteome</keyword>
<dbReference type="GO" id="GO:1990112">
    <property type="term" value="C:RQC complex"/>
    <property type="evidence" value="ECO:0007669"/>
    <property type="project" value="TreeGrafter"/>
</dbReference>
<name>A0A9P0ECL1_NEZVI</name>
<proteinExistence type="predicted"/>
<reference evidence="2" key="1">
    <citation type="submission" date="2022-01" db="EMBL/GenBank/DDBJ databases">
        <authorList>
            <person name="King R."/>
        </authorList>
    </citation>
    <scope>NUCLEOTIDE SEQUENCE</scope>
</reference>
<dbReference type="OrthoDB" id="207084at2759"/>
<sequence length="101" mass="11484">MSCTLEKEAMKKVNKIRKDQSSRLEELSSKQQYNKKKAELIMSNASVVNQAINILRSAIASQMPWRSIKDLVDEATRCNDSVASLISSIKLEINQISMRLR</sequence>
<evidence type="ECO:0000313" key="2">
    <source>
        <dbReference type="EMBL" id="CAH1394030.1"/>
    </source>
</evidence>